<keyword evidence="1" id="KW-0472">Membrane</keyword>
<dbReference type="Proteomes" id="UP000585272">
    <property type="component" value="Unassembled WGS sequence"/>
</dbReference>
<keyword evidence="3" id="KW-1185">Reference proteome</keyword>
<reference evidence="2 3" key="1">
    <citation type="submission" date="2020-08" db="EMBL/GenBank/DDBJ databases">
        <title>Genomic Encyclopedia of Archaeal and Bacterial Type Strains, Phase II (KMG-II): from individual species to whole genera.</title>
        <authorList>
            <person name="Goeker M."/>
        </authorList>
    </citation>
    <scope>NUCLEOTIDE SEQUENCE [LARGE SCALE GENOMIC DNA]</scope>
    <source>
        <strain evidence="2 3">DSM 23288</strain>
    </source>
</reference>
<feature type="transmembrane region" description="Helical" evidence="1">
    <location>
        <begin position="20"/>
        <end position="37"/>
    </location>
</feature>
<comment type="caution">
    <text evidence="2">The sequence shown here is derived from an EMBL/GenBank/DDBJ whole genome shotgun (WGS) entry which is preliminary data.</text>
</comment>
<keyword evidence="1" id="KW-0812">Transmembrane</keyword>
<keyword evidence="1" id="KW-1133">Transmembrane helix</keyword>
<accession>A0A840IHL3</accession>
<organism evidence="2 3">
    <name type="scientific">Conexibacter arvalis</name>
    <dbReference type="NCBI Taxonomy" id="912552"/>
    <lineage>
        <taxon>Bacteria</taxon>
        <taxon>Bacillati</taxon>
        <taxon>Actinomycetota</taxon>
        <taxon>Thermoleophilia</taxon>
        <taxon>Solirubrobacterales</taxon>
        <taxon>Conexibacteraceae</taxon>
        <taxon>Conexibacter</taxon>
    </lineage>
</organism>
<dbReference type="AlphaFoldDB" id="A0A840IHL3"/>
<dbReference type="EMBL" id="JACHNU010000004">
    <property type="protein sequence ID" value="MBB4663711.1"/>
    <property type="molecule type" value="Genomic_DNA"/>
</dbReference>
<dbReference type="RefSeq" id="WP_183343422.1">
    <property type="nucleotide sequence ID" value="NZ_JACHNU010000004.1"/>
</dbReference>
<gene>
    <name evidence="2" type="ORF">BDZ31_003306</name>
</gene>
<protein>
    <submittedName>
        <fullName evidence="2">Uncharacterized protein</fullName>
    </submittedName>
</protein>
<name>A0A840IHL3_9ACTN</name>
<evidence type="ECO:0000313" key="3">
    <source>
        <dbReference type="Proteomes" id="UP000585272"/>
    </source>
</evidence>
<evidence type="ECO:0000313" key="2">
    <source>
        <dbReference type="EMBL" id="MBB4663711.1"/>
    </source>
</evidence>
<feature type="transmembrane region" description="Helical" evidence="1">
    <location>
        <begin position="43"/>
        <end position="60"/>
    </location>
</feature>
<sequence>MSTQGYEDKPAGPSLLKKGVAALILIVVLAFALKVVIGFVMGIFWIIVGVAVLIALLWALNTLL</sequence>
<evidence type="ECO:0000256" key="1">
    <source>
        <dbReference type="SAM" id="Phobius"/>
    </source>
</evidence>
<proteinExistence type="predicted"/>